<dbReference type="KEGG" id="hdi:HDIA_2486"/>
<evidence type="ECO:0000313" key="4">
    <source>
        <dbReference type="Proteomes" id="UP000223606"/>
    </source>
</evidence>
<keyword evidence="2" id="KW-0472">Membrane</keyword>
<sequence length="219" mass="24311">MLTRLRNYFLTGLIVAGPAGITLYLSWSLINWVDSWVKPYIPRAYTPDSYLPFPVPGFGLVVGFVTLTIIGFLTASLAGRTLIHWGEHLLDRMPVVRNLYRGLKQIFETVLSERGNSFKTAALIEYPRKGLYSIVFISVSTRGELAEKLPQDDMVCVFLPTTPNPTSGYLLFVPKEDVTELDMSIEDAAKLIISGGLVSPETTKTKSQKPQGSRIPEDA</sequence>
<evidence type="ECO:0000256" key="2">
    <source>
        <dbReference type="SAM" id="Phobius"/>
    </source>
</evidence>
<feature type="transmembrane region" description="Helical" evidence="2">
    <location>
        <begin position="50"/>
        <end position="73"/>
    </location>
</feature>
<dbReference type="Pfam" id="PF04367">
    <property type="entry name" value="DUF502"/>
    <property type="match status" value="1"/>
</dbReference>
<protein>
    <recommendedName>
        <fullName evidence="5">DUF502 domain-containing protein</fullName>
    </recommendedName>
</protein>
<feature type="region of interest" description="Disordered" evidence="1">
    <location>
        <begin position="200"/>
        <end position="219"/>
    </location>
</feature>
<dbReference type="AlphaFoldDB" id="A0A2C9D6U6"/>
<organism evidence="3 4">
    <name type="scientific">Hartmannibacter diazotrophicus</name>
    <dbReference type="NCBI Taxonomy" id="1482074"/>
    <lineage>
        <taxon>Bacteria</taxon>
        <taxon>Pseudomonadati</taxon>
        <taxon>Pseudomonadota</taxon>
        <taxon>Alphaproteobacteria</taxon>
        <taxon>Hyphomicrobiales</taxon>
        <taxon>Pleomorphomonadaceae</taxon>
        <taxon>Hartmannibacter</taxon>
    </lineage>
</organism>
<accession>A0A2C9D6U6</accession>
<proteinExistence type="predicted"/>
<feature type="transmembrane region" description="Helical" evidence="2">
    <location>
        <begin position="7"/>
        <end position="30"/>
    </location>
</feature>
<dbReference type="RefSeq" id="WP_099556457.1">
    <property type="nucleotide sequence ID" value="NZ_LT960614.1"/>
</dbReference>
<keyword evidence="4" id="KW-1185">Reference proteome</keyword>
<reference evidence="4" key="1">
    <citation type="submission" date="2017-09" db="EMBL/GenBank/DDBJ databases">
        <title>Genome sequence of Nannocystis excedens DSM 71.</title>
        <authorList>
            <person name="Blom J."/>
        </authorList>
    </citation>
    <scope>NUCLEOTIDE SEQUENCE [LARGE SCALE GENOMIC DNA]</scope>
    <source>
        <strain evidence="4">type strain: E19</strain>
    </source>
</reference>
<dbReference type="OrthoDB" id="9780267at2"/>
<dbReference type="PANTHER" id="PTHR31876:SF26">
    <property type="entry name" value="PROTEIN LIKE COV 2"/>
    <property type="match status" value="1"/>
</dbReference>
<dbReference type="InterPro" id="IPR007462">
    <property type="entry name" value="COV1-like"/>
</dbReference>
<evidence type="ECO:0000256" key="1">
    <source>
        <dbReference type="SAM" id="MobiDB-lite"/>
    </source>
</evidence>
<evidence type="ECO:0000313" key="3">
    <source>
        <dbReference type="EMBL" id="SON56027.1"/>
    </source>
</evidence>
<evidence type="ECO:0008006" key="5">
    <source>
        <dbReference type="Google" id="ProtNLM"/>
    </source>
</evidence>
<name>A0A2C9D6U6_9HYPH</name>
<keyword evidence="2" id="KW-1133">Transmembrane helix</keyword>
<dbReference type="EMBL" id="LT960614">
    <property type="protein sequence ID" value="SON56027.1"/>
    <property type="molecule type" value="Genomic_DNA"/>
</dbReference>
<dbReference type="PANTHER" id="PTHR31876">
    <property type="entry name" value="COV-LIKE PROTEIN 1"/>
    <property type="match status" value="1"/>
</dbReference>
<keyword evidence="2" id="KW-0812">Transmembrane</keyword>
<dbReference type="Proteomes" id="UP000223606">
    <property type="component" value="Chromosome 1"/>
</dbReference>
<gene>
    <name evidence="3" type="ORF">HDIA_2486</name>
</gene>